<keyword evidence="3" id="KW-1185">Reference proteome</keyword>
<dbReference type="CTD" id="6098558"/>
<evidence type="ECO:0000313" key="5">
    <source>
        <dbReference type="WormBase" id="Bm8996"/>
    </source>
</evidence>
<dbReference type="Proteomes" id="UP000006672">
    <property type="component" value="Unassembled WGS sequence"/>
</dbReference>
<protein>
    <submittedName>
        <fullName evidence="1 4">Bm8996</fullName>
    </submittedName>
</protein>
<gene>
    <name evidence="2 4" type="primary">Bma-lin-25.2</name>
    <name evidence="1 5" type="ORF">Bm8996</name>
    <name evidence="2" type="ORF">BM_BM8996</name>
    <name evidence="1" type="ORF">BM_Bm8996</name>
</gene>
<dbReference type="WormBase" id="Bm8996">
    <property type="protein sequence ID" value="BM02844"/>
    <property type="gene ID" value="WBGene00229257"/>
</dbReference>
<evidence type="ECO:0000313" key="2">
    <source>
        <dbReference type="EMBL" id="VIO99903.1"/>
    </source>
</evidence>
<proteinExistence type="predicted"/>
<reference evidence="1 3" key="1">
    <citation type="journal article" date="2007" name="Science">
        <title>Draft genome of the filarial nematode parasite Brugia malayi.</title>
        <authorList>
            <person name="Ghedin E."/>
            <person name="Wang S."/>
            <person name="Spiro D."/>
            <person name="Caler E."/>
            <person name="Zhao Q."/>
            <person name="Crabtree J."/>
            <person name="Allen J.E."/>
            <person name="Delcher A.L."/>
            <person name="Guiliano D.B."/>
            <person name="Miranda-Saavedra D."/>
            <person name="Angiuoli S.V."/>
            <person name="Creasy T."/>
            <person name="Amedeo P."/>
            <person name="Haas B."/>
            <person name="El-Sayed N.M."/>
            <person name="Wortman J.R."/>
            <person name="Feldblyum T."/>
            <person name="Tallon L."/>
            <person name="Schatz M."/>
            <person name="Shumway M."/>
            <person name="Koo H."/>
            <person name="Salzberg S.L."/>
            <person name="Schobel S."/>
            <person name="Pertea M."/>
            <person name="Pop M."/>
            <person name="White O."/>
            <person name="Barton G.J."/>
            <person name="Carlow C.K."/>
            <person name="Crawford M.J."/>
            <person name="Daub J."/>
            <person name="Dimmic M.W."/>
            <person name="Estes C.F."/>
            <person name="Foster J.M."/>
            <person name="Ganatra M."/>
            <person name="Gregory W.F."/>
            <person name="Johnson N.M."/>
            <person name="Jin J."/>
            <person name="Komuniecki R."/>
            <person name="Korf I."/>
            <person name="Kumar S."/>
            <person name="Laney S."/>
            <person name="Li B.W."/>
            <person name="Li W."/>
            <person name="Lindblom T.H."/>
            <person name="Lustigman S."/>
            <person name="Ma D."/>
            <person name="Maina C.V."/>
            <person name="Martin D.M."/>
            <person name="McCarter J.P."/>
            <person name="McReynolds L."/>
            <person name="Mitreva M."/>
            <person name="Nutman T.B."/>
            <person name="Parkinson J."/>
            <person name="Peregrin-Alvarez J.M."/>
            <person name="Poole C."/>
            <person name="Ren Q."/>
            <person name="Saunders L."/>
            <person name="Sluder A.E."/>
            <person name="Smith K."/>
            <person name="Stanke M."/>
            <person name="Unnasch T.R."/>
            <person name="Ware J."/>
            <person name="Wei A.D."/>
            <person name="Weil G."/>
            <person name="Williams D.J."/>
            <person name="Zhang Y."/>
            <person name="Williams S.A."/>
            <person name="Fraser-Liggett C."/>
            <person name="Slatko B."/>
            <person name="Blaxter M.L."/>
            <person name="Scott A.L."/>
        </authorList>
    </citation>
    <scope>NUCLEOTIDE SEQUENCE</scope>
    <source>
        <strain evidence="1 3">FR3</strain>
    </source>
</reference>
<evidence type="ECO:0000313" key="3">
    <source>
        <dbReference type="Proteomes" id="UP000006672"/>
    </source>
</evidence>
<dbReference type="AlphaFoldDB" id="A0A0K0JXR0"/>
<reference evidence="2" key="3">
    <citation type="submission" date="2019-04" db="EMBL/GenBank/DDBJ databases">
        <authorList>
            <person name="Howe K."/>
            <person name="Paulini M."/>
            <person name="Williams G."/>
        </authorList>
    </citation>
    <scope>NUCLEOTIDE SEQUENCE [LARGE SCALE GENOMIC DNA]</scope>
    <source>
        <strain evidence="2">FR3</strain>
    </source>
</reference>
<dbReference type="EMBL" id="CAAKNF010000003">
    <property type="protein sequence ID" value="VIO99903.1"/>
    <property type="molecule type" value="Genomic_DNA"/>
</dbReference>
<dbReference type="RefSeq" id="XP_001895108.1">
    <property type="nucleotide sequence ID" value="XM_001895073.1"/>
</dbReference>
<dbReference type="OrthoDB" id="21216at2759"/>
<accession>A0A0K0JXR0</accession>
<reference evidence="1" key="2">
    <citation type="submission" date="2012-12" db="EMBL/GenBank/DDBJ databases">
        <authorList>
            <person name="Gao Y.W."/>
            <person name="Fan S.T."/>
            <person name="Sun H.T."/>
            <person name="Wang Z."/>
            <person name="Gao X.L."/>
            <person name="Li Y.G."/>
            <person name="Wang T.C."/>
            <person name="Zhang K."/>
            <person name="Xu W.W."/>
            <person name="Yu Z.J."/>
            <person name="Xia X.Z."/>
        </authorList>
    </citation>
    <scope>NUCLEOTIDE SEQUENCE</scope>
    <source>
        <strain evidence="1">FR3</strain>
    </source>
</reference>
<evidence type="ECO:0000313" key="4">
    <source>
        <dbReference type="WBParaSite" id="Bm8996.1"/>
    </source>
</evidence>
<organism evidence="1">
    <name type="scientific">Brugia malayi</name>
    <name type="common">Filarial nematode worm</name>
    <dbReference type="NCBI Taxonomy" id="6279"/>
    <lineage>
        <taxon>Eukaryota</taxon>
        <taxon>Metazoa</taxon>
        <taxon>Ecdysozoa</taxon>
        <taxon>Nematoda</taxon>
        <taxon>Chromadorea</taxon>
        <taxon>Rhabditida</taxon>
        <taxon>Spirurina</taxon>
        <taxon>Spiruromorpha</taxon>
        <taxon>Filarioidea</taxon>
        <taxon>Onchocercidae</taxon>
        <taxon>Brugia</taxon>
    </lineage>
</organism>
<reference evidence="4" key="4">
    <citation type="submission" date="2019-12" db="UniProtKB">
        <authorList>
            <consortium name="WormBaseParasite"/>
        </authorList>
    </citation>
    <scope>IDENTIFICATION</scope>
</reference>
<sequence>MSELVELVNGAVRGMNNIQSCFYKFASQFVGQQLIVAVYQMLTLMNKRQHLLIVVNYAESVDFLPVIGQILLDDFRMMKFENYEHPHENIKSSDAEMLKQAFTYTQACGFPSVLQLVDRCNKAGVVENWCMVWLNAMLKLSTSDEMLYASELSCCWYYVTDCVEPKALVSARFLVYCLQLAVHALEAAERTTNTNCKRRLRRKEKKCDDHDDAETDQANPVKRSVLVIFEKFVRETRVVRLKSHIYHFVVSLATALQNAATRRIIELLPHDLKFARLDPQTFNLDRCVMLPVQREHSNLHVF</sequence>
<dbReference type="KEGG" id="bmy:BM_BM8996"/>
<evidence type="ECO:0000313" key="1">
    <source>
        <dbReference type="EMBL" id="CRZ23112.1"/>
    </source>
</evidence>
<dbReference type="GeneID" id="6098558"/>
<name>A0A0K0JXR0_BRUMA</name>
<dbReference type="EMBL" id="LN856807">
    <property type="protein sequence ID" value="CRZ23112.1"/>
    <property type="molecule type" value="Genomic_DNA"/>
</dbReference>
<accession>A0A4E9FRR6</accession>
<dbReference type="WBParaSite" id="Bm8996.1">
    <property type="protein sequence ID" value="Bm8996.1"/>
    <property type="gene ID" value="WBGene00229257"/>
</dbReference>